<dbReference type="AlphaFoldDB" id="A0A4P9WJR9"/>
<evidence type="ECO:0000313" key="3">
    <source>
        <dbReference type="Proteomes" id="UP000269721"/>
    </source>
</evidence>
<protein>
    <submittedName>
        <fullName evidence="2">Uncharacterized protein</fullName>
    </submittedName>
</protein>
<feature type="region of interest" description="Disordered" evidence="1">
    <location>
        <begin position="112"/>
        <end position="156"/>
    </location>
</feature>
<name>A0A4P9WJR9_9FUNG</name>
<feature type="compositionally biased region" description="Polar residues" evidence="1">
    <location>
        <begin position="112"/>
        <end position="130"/>
    </location>
</feature>
<organism evidence="2 3">
    <name type="scientific">Blyttiomyces helicus</name>
    <dbReference type="NCBI Taxonomy" id="388810"/>
    <lineage>
        <taxon>Eukaryota</taxon>
        <taxon>Fungi</taxon>
        <taxon>Fungi incertae sedis</taxon>
        <taxon>Chytridiomycota</taxon>
        <taxon>Chytridiomycota incertae sedis</taxon>
        <taxon>Chytridiomycetes</taxon>
        <taxon>Chytridiomycetes incertae sedis</taxon>
        <taxon>Blyttiomyces</taxon>
    </lineage>
</organism>
<sequence>MTAPVPPPVIQQLAARRDDQGRQLAIVVRQQATIIEQNCCCRAGNDNVITDHIKEQLWAPFKYYMSIEDRIANVVMELNKLDAGKTIYLLVRAQRGRASLLCIHRGGNLEGGSNQTSASQPLPETASSTPVDVAAQSDPSYVPADTGPRDASRVELGSSDELSPLPYLAAGPASLSYLPFTRLNLPASGVRTKKIRSLLLGDGACGITCL</sequence>
<gene>
    <name evidence="2" type="ORF">BDK51DRAFT_27247</name>
</gene>
<keyword evidence="3" id="KW-1185">Reference proteome</keyword>
<accession>A0A4P9WJR9</accession>
<proteinExistence type="predicted"/>
<dbReference type="EMBL" id="KZ994690">
    <property type="protein sequence ID" value="RKO92315.1"/>
    <property type="molecule type" value="Genomic_DNA"/>
</dbReference>
<reference evidence="3" key="1">
    <citation type="journal article" date="2018" name="Nat. Microbiol.">
        <title>Leveraging single-cell genomics to expand the fungal tree of life.</title>
        <authorList>
            <person name="Ahrendt S.R."/>
            <person name="Quandt C.A."/>
            <person name="Ciobanu D."/>
            <person name="Clum A."/>
            <person name="Salamov A."/>
            <person name="Andreopoulos B."/>
            <person name="Cheng J.F."/>
            <person name="Woyke T."/>
            <person name="Pelin A."/>
            <person name="Henrissat B."/>
            <person name="Reynolds N.K."/>
            <person name="Benny G.L."/>
            <person name="Smith M.E."/>
            <person name="James T.Y."/>
            <person name="Grigoriev I.V."/>
        </authorList>
    </citation>
    <scope>NUCLEOTIDE SEQUENCE [LARGE SCALE GENOMIC DNA]</scope>
</reference>
<evidence type="ECO:0000313" key="2">
    <source>
        <dbReference type="EMBL" id="RKO92315.1"/>
    </source>
</evidence>
<evidence type="ECO:0000256" key="1">
    <source>
        <dbReference type="SAM" id="MobiDB-lite"/>
    </source>
</evidence>
<dbReference type="Proteomes" id="UP000269721">
    <property type="component" value="Unassembled WGS sequence"/>
</dbReference>